<keyword evidence="7 17" id="KW-0479">Metal-binding</keyword>
<evidence type="ECO:0000256" key="14">
    <source>
        <dbReference type="ARBA" id="ARBA00023136"/>
    </source>
</evidence>
<dbReference type="SUPFAM" id="SSF55008">
    <property type="entry name" value="HMA, heavy metal-associated domain"/>
    <property type="match status" value="1"/>
</dbReference>
<reference evidence="19" key="1">
    <citation type="journal article" date="2016" name="Genome Announc.">
        <title>Draft Genome Sequence of the Syntrophic Lactate-Degrading Bacterium Tepidanaerobacter syntrophicus JLT.</title>
        <authorList>
            <person name="Matsuura N."/>
            <person name="Ohashi A."/>
            <person name="Tourlousse D.M."/>
            <person name="Sekiguchi Y."/>
        </authorList>
    </citation>
    <scope>NUCLEOTIDE SEQUENCE [LARGE SCALE GENOMIC DNA]</scope>
    <source>
        <strain evidence="19">JL</strain>
    </source>
</reference>
<dbReference type="InterPro" id="IPR036412">
    <property type="entry name" value="HAD-like_sf"/>
</dbReference>
<evidence type="ECO:0000256" key="5">
    <source>
        <dbReference type="ARBA" id="ARBA00022553"/>
    </source>
</evidence>
<comment type="catalytic activity">
    <reaction evidence="15">
        <text>Zn(2+)(in) + ATP + H2O = Zn(2+)(out) + ADP + phosphate + H(+)</text>
        <dbReference type="Rhea" id="RHEA:20621"/>
        <dbReference type="ChEBI" id="CHEBI:15377"/>
        <dbReference type="ChEBI" id="CHEBI:15378"/>
        <dbReference type="ChEBI" id="CHEBI:29105"/>
        <dbReference type="ChEBI" id="CHEBI:30616"/>
        <dbReference type="ChEBI" id="CHEBI:43474"/>
        <dbReference type="ChEBI" id="CHEBI:456216"/>
        <dbReference type="EC" id="7.2.2.12"/>
    </reaction>
</comment>
<dbReference type="InterPro" id="IPR006121">
    <property type="entry name" value="HMA_dom"/>
</dbReference>
<keyword evidence="4" id="KW-0104">Cadmium</keyword>
<dbReference type="InterPro" id="IPR023299">
    <property type="entry name" value="ATPase_P-typ_cyto_dom_N"/>
</dbReference>
<keyword evidence="6 17" id="KW-0812">Transmembrane</keyword>
<dbReference type="Proteomes" id="UP000062160">
    <property type="component" value="Unassembled WGS sequence"/>
</dbReference>
<evidence type="ECO:0000256" key="4">
    <source>
        <dbReference type="ARBA" id="ARBA00022539"/>
    </source>
</evidence>
<dbReference type="PROSITE" id="PS00154">
    <property type="entry name" value="ATPASE_E1_E2"/>
    <property type="match status" value="1"/>
</dbReference>
<dbReference type="InterPro" id="IPR023298">
    <property type="entry name" value="ATPase_P-typ_TM_dom_sf"/>
</dbReference>
<feature type="transmembrane region" description="Helical" evidence="17">
    <location>
        <begin position="652"/>
        <end position="674"/>
    </location>
</feature>
<dbReference type="PROSITE" id="PS50846">
    <property type="entry name" value="HMA_2"/>
    <property type="match status" value="1"/>
</dbReference>
<dbReference type="InterPro" id="IPR008250">
    <property type="entry name" value="ATPase_P-typ_transduc_dom_A_sf"/>
</dbReference>
<sequence>MIYELKNLDCPHCAAKIEDELKKIDGLSDATVNFASKTVRINEDLEEKAEEAIKKVDPNIKLISKKSSSFSHHTNDEDEERDTFRTKLFRIIFSFLFLIAGIILSPKLHGRFEIIEYSLFVISYILAGKNVLKSAFSNIFRGQIFDENFLMTIATLGAFAIHQLPEAASVMLFYCIGEYLQSLAVNRSRKSIGDLMDIRPDYANLVTDKGIIRVLPETINIGDTIFIRPGEKIPLDGEVVEGASYLDTSTLTGESVPRSVETGDKIMAGMINMEGTLKVKVEKTFEDSSVSKILELVQNASSRKAKTEQIITKFARYYTPLVVLAAAAIALIPPVIIPGESFSKWIYRALTMLVISCPCALVISVPLGYFGGIGGASRKGILVKGANFIDILADLDIAVFDKTGTLTEGVFKVSRIVPVNGFTQEELLRFAAYAEAYSNHPISRSIIEAYGKPINDSEIKGYKEIAGRGVMAKVKDKQILAGNEKLLKSEEIEANLDNKGIVGTVVHIAIDDRYAGYILIADKIRQDAAKTIKELKNLGIKKVVMLTGDAKETAENVAKELGIDEYYAELLPEEKVEKLEELKYYNGSRNNTAFIGDGINDAPVLACADVGIAMGGLGSDAAIEAADIVIMEDALSKIPQAVKMARYTKKIIMQNITGALGVKLIFLAMGALGIANMWEAVFADVGVALLAVMNSIRTLRVK</sequence>
<dbReference type="SUPFAM" id="SSF56784">
    <property type="entry name" value="HAD-like"/>
    <property type="match status" value="1"/>
</dbReference>
<dbReference type="GO" id="GO:0016887">
    <property type="term" value="F:ATP hydrolysis activity"/>
    <property type="evidence" value="ECO:0007669"/>
    <property type="project" value="InterPro"/>
</dbReference>
<evidence type="ECO:0000256" key="6">
    <source>
        <dbReference type="ARBA" id="ARBA00022692"/>
    </source>
</evidence>
<dbReference type="NCBIfam" id="TIGR01494">
    <property type="entry name" value="ATPase_P-type"/>
    <property type="match status" value="1"/>
</dbReference>
<evidence type="ECO:0000256" key="15">
    <source>
        <dbReference type="ARBA" id="ARBA00047308"/>
    </source>
</evidence>
<dbReference type="InterPro" id="IPR017969">
    <property type="entry name" value="Heavy-metal-associated_CS"/>
</dbReference>
<dbReference type="CDD" id="cd07548">
    <property type="entry name" value="P-type_ATPase-Cd_Zn_Co_like"/>
    <property type="match status" value="1"/>
</dbReference>
<dbReference type="InterPro" id="IPR051014">
    <property type="entry name" value="Cation_Transport_ATPase_IB"/>
</dbReference>
<dbReference type="SUPFAM" id="SSF81653">
    <property type="entry name" value="Calcium ATPase, transduction domain A"/>
    <property type="match status" value="1"/>
</dbReference>
<dbReference type="SFLD" id="SFLDG00002">
    <property type="entry name" value="C1.7:_P-type_atpase_like"/>
    <property type="match status" value="1"/>
</dbReference>
<keyword evidence="9" id="KW-0862">Zinc</keyword>
<dbReference type="InterPro" id="IPR001757">
    <property type="entry name" value="P_typ_ATPase"/>
</dbReference>
<dbReference type="SFLD" id="SFLDS00003">
    <property type="entry name" value="Haloacid_Dehalogenase"/>
    <property type="match status" value="1"/>
</dbReference>
<dbReference type="Pfam" id="PF00122">
    <property type="entry name" value="E1-E2_ATPase"/>
    <property type="match status" value="1"/>
</dbReference>
<dbReference type="Gene3D" id="2.70.150.10">
    <property type="entry name" value="Calcium-transporting ATPase, cytoplasmic transduction domain A"/>
    <property type="match status" value="1"/>
</dbReference>
<dbReference type="InterPro" id="IPR027256">
    <property type="entry name" value="P-typ_ATPase_IB"/>
</dbReference>
<feature type="transmembrane region" description="Helical" evidence="17">
    <location>
        <begin position="680"/>
        <end position="699"/>
    </location>
</feature>
<evidence type="ECO:0000259" key="18">
    <source>
        <dbReference type="PROSITE" id="PS50846"/>
    </source>
</evidence>
<evidence type="ECO:0000256" key="16">
    <source>
        <dbReference type="ARBA" id="ARBA00049338"/>
    </source>
</evidence>
<name>A0A0U9HFG4_9FIRM</name>
<evidence type="ECO:0000313" key="19">
    <source>
        <dbReference type="EMBL" id="GAQ25437.1"/>
    </source>
</evidence>
<feature type="transmembrane region" description="Helical" evidence="17">
    <location>
        <begin position="349"/>
        <end position="370"/>
    </location>
</feature>
<dbReference type="PROSITE" id="PS01047">
    <property type="entry name" value="HMA_1"/>
    <property type="match status" value="1"/>
</dbReference>
<keyword evidence="8 17" id="KW-0547">Nucleotide-binding</keyword>
<dbReference type="Pfam" id="PF00403">
    <property type="entry name" value="HMA"/>
    <property type="match status" value="1"/>
</dbReference>
<dbReference type="CDD" id="cd00371">
    <property type="entry name" value="HMA"/>
    <property type="match status" value="1"/>
</dbReference>
<dbReference type="GO" id="GO:0008551">
    <property type="term" value="F:P-type cadmium transporter activity"/>
    <property type="evidence" value="ECO:0007669"/>
    <property type="project" value="UniProtKB-EC"/>
</dbReference>
<evidence type="ECO:0000256" key="17">
    <source>
        <dbReference type="RuleBase" id="RU362081"/>
    </source>
</evidence>
<dbReference type="GO" id="GO:0046872">
    <property type="term" value="F:metal ion binding"/>
    <property type="evidence" value="ECO:0007669"/>
    <property type="project" value="UniProtKB-KW"/>
</dbReference>
<proteinExistence type="inferred from homology"/>
<comment type="catalytic activity">
    <reaction evidence="16">
        <text>Cd(2+)(in) + ATP + H2O = Cd(2+)(out) + ADP + phosphate + H(+)</text>
        <dbReference type="Rhea" id="RHEA:12132"/>
        <dbReference type="ChEBI" id="CHEBI:15377"/>
        <dbReference type="ChEBI" id="CHEBI:15378"/>
        <dbReference type="ChEBI" id="CHEBI:30616"/>
        <dbReference type="ChEBI" id="CHEBI:43474"/>
        <dbReference type="ChEBI" id="CHEBI:48775"/>
        <dbReference type="ChEBI" id="CHEBI:456216"/>
        <dbReference type="EC" id="7.2.2.21"/>
    </reaction>
</comment>
<dbReference type="NCBIfam" id="TIGR01525">
    <property type="entry name" value="ATPase-IB_hvy"/>
    <property type="match status" value="1"/>
</dbReference>
<evidence type="ECO:0000256" key="10">
    <source>
        <dbReference type="ARBA" id="ARBA00022840"/>
    </source>
</evidence>
<feature type="transmembrane region" description="Helical" evidence="17">
    <location>
        <begin position="88"/>
        <end position="108"/>
    </location>
</feature>
<dbReference type="Gene3D" id="3.40.50.1000">
    <property type="entry name" value="HAD superfamily/HAD-like"/>
    <property type="match status" value="1"/>
</dbReference>
<evidence type="ECO:0000256" key="8">
    <source>
        <dbReference type="ARBA" id="ARBA00022741"/>
    </source>
</evidence>
<comment type="subcellular location">
    <subcellularLocation>
        <location evidence="1">Cell membrane</location>
        <topology evidence="1">Multi-pass membrane protein</topology>
    </subcellularLocation>
</comment>
<dbReference type="FunFam" id="3.40.1110.10:FF:000066">
    <property type="entry name" value="Cadmium-translocating P-type ATPase"/>
    <property type="match status" value="1"/>
</dbReference>
<dbReference type="RefSeq" id="WP_059032818.1">
    <property type="nucleotide sequence ID" value="NZ_BSDW01000001.1"/>
</dbReference>
<dbReference type="PANTHER" id="PTHR48085:SF5">
    <property type="entry name" value="CADMIUM_ZINC-TRANSPORTING ATPASE HMA4-RELATED"/>
    <property type="match status" value="1"/>
</dbReference>
<dbReference type="AlphaFoldDB" id="A0A0U9HFG4"/>
<comment type="similarity">
    <text evidence="2 17">Belongs to the cation transport ATPase (P-type) (TC 3.A.3) family. Type IB subfamily.</text>
</comment>
<gene>
    <name evidence="19" type="ORF">TSYNT_7463</name>
</gene>
<dbReference type="PANTHER" id="PTHR48085">
    <property type="entry name" value="CADMIUM/ZINC-TRANSPORTING ATPASE HMA2-RELATED"/>
    <property type="match status" value="1"/>
</dbReference>
<keyword evidence="13 17" id="KW-1133">Transmembrane helix</keyword>
<evidence type="ECO:0000256" key="3">
    <source>
        <dbReference type="ARBA" id="ARBA00022475"/>
    </source>
</evidence>
<evidence type="ECO:0000256" key="11">
    <source>
        <dbReference type="ARBA" id="ARBA00022842"/>
    </source>
</evidence>
<evidence type="ECO:0000256" key="9">
    <source>
        <dbReference type="ARBA" id="ARBA00022833"/>
    </source>
</evidence>
<evidence type="ECO:0000313" key="20">
    <source>
        <dbReference type="Proteomes" id="UP000062160"/>
    </source>
</evidence>
<evidence type="ECO:0000256" key="2">
    <source>
        <dbReference type="ARBA" id="ARBA00006024"/>
    </source>
</evidence>
<evidence type="ECO:0000256" key="1">
    <source>
        <dbReference type="ARBA" id="ARBA00004651"/>
    </source>
</evidence>
<keyword evidence="5" id="KW-0597">Phosphoprotein</keyword>
<keyword evidence="3 17" id="KW-1003">Cell membrane</keyword>
<dbReference type="InterPro" id="IPR044492">
    <property type="entry name" value="P_typ_ATPase_HD_dom"/>
</dbReference>
<evidence type="ECO:0000256" key="13">
    <source>
        <dbReference type="ARBA" id="ARBA00022989"/>
    </source>
</evidence>
<dbReference type="InterPro" id="IPR023214">
    <property type="entry name" value="HAD_sf"/>
</dbReference>
<dbReference type="GO" id="GO:0005524">
    <property type="term" value="F:ATP binding"/>
    <property type="evidence" value="ECO:0007669"/>
    <property type="project" value="UniProtKB-UniRule"/>
</dbReference>
<keyword evidence="12" id="KW-1278">Translocase</keyword>
<dbReference type="EMBL" id="DF977001">
    <property type="protein sequence ID" value="GAQ25437.1"/>
    <property type="molecule type" value="Genomic_DNA"/>
</dbReference>
<dbReference type="OrthoDB" id="9760364at2"/>
<dbReference type="PRINTS" id="PR00119">
    <property type="entry name" value="CATATPASE"/>
</dbReference>
<dbReference type="STRING" id="224999.GCA_001485475_01454"/>
<keyword evidence="20" id="KW-1185">Reference proteome</keyword>
<dbReference type="InterPro" id="IPR018303">
    <property type="entry name" value="ATPase_P-typ_P_site"/>
</dbReference>
<evidence type="ECO:0000256" key="12">
    <source>
        <dbReference type="ARBA" id="ARBA00022967"/>
    </source>
</evidence>
<dbReference type="GO" id="GO:0005886">
    <property type="term" value="C:plasma membrane"/>
    <property type="evidence" value="ECO:0007669"/>
    <property type="project" value="UniProtKB-SubCell"/>
</dbReference>
<feature type="domain" description="HMA" evidence="18">
    <location>
        <begin position="1"/>
        <end position="61"/>
    </location>
</feature>
<organism evidence="19">
    <name type="scientific">Tepidanaerobacter syntrophicus</name>
    <dbReference type="NCBI Taxonomy" id="224999"/>
    <lineage>
        <taxon>Bacteria</taxon>
        <taxon>Bacillati</taxon>
        <taxon>Bacillota</taxon>
        <taxon>Clostridia</taxon>
        <taxon>Thermosediminibacterales</taxon>
        <taxon>Tepidanaerobacteraceae</taxon>
        <taxon>Tepidanaerobacter</taxon>
    </lineage>
</organism>
<keyword evidence="10 17" id="KW-0067">ATP-binding</keyword>
<feature type="transmembrane region" description="Helical" evidence="17">
    <location>
        <begin position="317"/>
        <end position="337"/>
    </location>
</feature>
<feature type="transmembrane region" description="Helical" evidence="17">
    <location>
        <begin position="114"/>
        <end position="132"/>
    </location>
</feature>
<keyword evidence="14 17" id="KW-0472">Membrane</keyword>
<dbReference type="SFLD" id="SFLDF00027">
    <property type="entry name" value="p-type_atpase"/>
    <property type="match status" value="1"/>
</dbReference>
<dbReference type="InterPro" id="IPR059000">
    <property type="entry name" value="ATPase_P-type_domA"/>
</dbReference>
<dbReference type="Pfam" id="PF00702">
    <property type="entry name" value="Hydrolase"/>
    <property type="match status" value="1"/>
</dbReference>
<dbReference type="NCBIfam" id="TIGR01512">
    <property type="entry name" value="ATPase-IB2_Cd"/>
    <property type="match status" value="1"/>
</dbReference>
<dbReference type="SUPFAM" id="SSF81665">
    <property type="entry name" value="Calcium ATPase, transmembrane domain M"/>
    <property type="match status" value="1"/>
</dbReference>
<dbReference type="GO" id="GO:0016463">
    <property type="term" value="F:P-type zinc transporter activity"/>
    <property type="evidence" value="ECO:0007669"/>
    <property type="project" value="UniProtKB-EC"/>
</dbReference>
<evidence type="ECO:0000256" key="7">
    <source>
        <dbReference type="ARBA" id="ARBA00022723"/>
    </source>
</evidence>
<dbReference type="Gene3D" id="3.30.70.100">
    <property type="match status" value="1"/>
</dbReference>
<dbReference type="PRINTS" id="PR00941">
    <property type="entry name" value="CDATPASE"/>
</dbReference>
<accession>A0A0U9HFG4</accession>
<dbReference type="FunFam" id="2.70.150.10:FF:000002">
    <property type="entry name" value="Copper-transporting ATPase 1, putative"/>
    <property type="match status" value="1"/>
</dbReference>
<keyword evidence="11" id="KW-0460">Magnesium</keyword>
<protein>
    <submittedName>
        <fullName evidence="19">Cd2+/Zn2+-exporting ATPase</fullName>
    </submittedName>
</protein>
<dbReference type="InterPro" id="IPR036163">
    <property type="entry name" value="HMA_dom_sf"/>
</dbReference>
<dbReference type="Gene3D" id="3.40.1110.10">
    <property type="entry name" value="Calcium-transporting ATPase, cytoplasmic domain N"/>
    <property type="match status" value="1"/>
</dbReference>